<dbReference type="EMBL" id="MDKC01000009">
    <property type="protein sequence ID" value="ODG92355.1"/>
    <property type="molecule type" value="Genomic_DNA"/>
</dbReference>
<organism evidence="2 3">
    <name type="scientific">Gottfriedia luciferensis</name>
    <dbReference type="NCBI Taxonomy" id="178774"/>
    <lineage>
        <taxon>Bacteria</taxon>
        <taxon>Bacillati</taxon>
        <taxon>Bacillota</taxon>
        <taxon>Bacilli</taxon>
        <taxon>Bacillales</taxon>
        <taxon>Bacillaceae</taxon>
        <taxon>Gottfriedia</taxon>
    </lineage>
</organism>
<proteinExistence type="predicted"/>
<keyword evidence="1" id="KW-0812">Transmembrane</keyword>
<protein>
    <submittedName>
        <fullName evidence="2">Uncharacterized protein</fullName>
    </submittedName>
</protein>
<keyword evidence="1" id="KW-0472">Membrane</keyword>
<feature type="transmembrane region" description="Helical" evidence="1">
    <location>
        <begin position="6"/>
        <end position="25"/>
    </location>
</feature>
<keyword evidence="3" id="KW-1185">Reference proteome</keyword>
<dbReference type="RefSeq" id="WP_069033446.1">
    <property type="nucleotide sequence ID" value="NZ_MDKC01000009.1"/>
</dbReference>
<name>A0ABX2ZRN0_9BACI</name>
<evidence type="ECO:0000256" key="1">
    <source>
        <dbReference type="SAM" id="Phobius"/>
    </source>
</evidence>
<evidence type="ECO:0000313" key="3">
    <source>
        <dbReference type="Proteomes" id="UP000094580"/>
    </source>
</evidence>
<feature type="transmembrane region" description="Helical" evidence="1">
    <location>
        <begin position="67"/>
        <end position="94"/>
    </location>
</feature>
<reference evidence="2 3" key="1">
    <citation type="submission" date="2016-07" db="EMBL/GenBank/DDBJ databases">
        <authorList>
            <person name="Townsley L."/>
            <person name="Shank E.A."/>
        </authorList>
    </citation>
    <scope>NUCLEOTIDE SEQUENCE [LARGE SCALE GENOMIC DNA]</scope>
    <source>
        <strain evidence="2 3">CH01</strain>
    </source>
</reference>
<sequence>MSIRDFILLFYCFIIFLSVPIGYRYASKKTKETGQFLPYLVVSLAIVLADGILSILVWSLFTSQMDTFMYIGGLLTGMIFTSICGLLLLTVLLLRRKYFLNSFVDLNTARIGTNPPPDDQSTNDLKK</sequence>
<dbReference type="Proteomes" id="UP000094580">
    <property type="component" value="Unassembled WGS sequence"/>
</dbReference>
<comment type="caution">
    <text evidence="2">The sequence shown here is derived from an EMBL/GenBank/DDBJ whole genome shotgun (WGS) entry which is preliminary data.</text>
</comment>
<accession>A0ABX2ZRN0</accession>
<evidence type="ECO:0000313" key="2">
    <source>
        <dbReference type="EMBL" id="ODG92355.1"/>
    </source>
</evidence>
<feature type="transmembrane region" description="Helical" evidence="1">
    <location>
        <begin position="37"/>
        <end position="61"/>
    </location>
</feature>
<keyword evidence="1" id="KW-1133">Transmembrane helix</keyword>
<gene>
    <name evidence="2" type="ORF">BED47_20480</name>
</gene>